<dbReference type="EMBL" id="KV427647">
    <property type="protein sequence ID" value="KZT03011.1"/>
    <property type="molecule type" value="Genomic_DNA"/>
</dbReference>
<dbReference type="AlphaFoldDB" id="A0A165CL93"/>
<dbReference type="GeneID" id="63822878"/>
<sequence length="259" mass="29182">MQLYKVFTLLADLRLAVQSTLFPTIIAILRDPLLLFRPAALSRLFMANVWVAFADGIDEEARPVKERLIPGNARGVVLDLGAGHGHTIKYLDREKVTKYIALEPNQHMHPKIRQNAANAGFSEAAETLLILPYGAEETSLIVSALGGPHAVDTIISILALCTIPSPETSLRALIDQVLKPGGHFLFYEHVLSPREDVAWWQRFWTPLWKRAFDGCCLDRPTHIWVPKMNCWQSGEVSAGRDDENEGYMFWHRVGIFVKK</sequence>
<dbReference type="OrthoDB" id="540004at2759"/>
<organism evidence="1 2">
    <name type="scientific">Laetiporus sulphureus 93-53</name>
    <dbReference type="NCBI Taxonomy" id="1314785"/>
    <lineage>
        <taxon>Eukaryota</taxon>
        <taxon>Fungi</taxon>
        <taxon>Dikarya</taxon>
        <taxon>Basidiomycota</taxon>
        <taxon>Agaricomycotina</taxon>
        <taxon>Agaricomycetes</taxon>
        <taxon>Polyporales</taxon>
        <taxon>Laetiporus</taxon>
    </lineage>
</organism>
<dbReference type="STRING" id="1314785.A0A165CL93"/>
<dbReference type="Gene3D" id="3.40.50.150">
    <property type="entry name" value="Vaccinia Virus protein VP39"/>
    <property type="match status" value="1"/>
</dbReference>
<evidence type="ECO:0000313" key="2">
    <source>
        <dbReference type="Proteomes" id="UP000076871"/>
    </source>
</evidence>
<dbReference type="GO" id="GO:0008168">
    <property type="term" value="F:methyltransferase activity"/>
    <property type="evidence" value="ECO:0007669"/>
    <property type="project" value="UniProtKB-KW"/>
</dbReference>
<keyword evidence="2" id="KW-1185">Reference proteome</keyword>
<name>A0A165CL93_9APHY</name>
<dbReference type="Proteomes" id="UP000076871">
    <property type="component" value="Unassembled WGS sequence"/>
</dbReference>
<dbReference type="CDD" id="cd02440">
    <property type="entry name" value="AdoMet_MTases"/>
    <property type="match status" value="1"/>
</dbReference>
<dbReference type="PANTHER" id="PTHR45036">
    <property type="entry name" value="METHYLTRANSFERASE LIKE 7B"/>
    <property type="match status" value="1"/>
</dbReference>
<keyword evidence="1" id="KW-0489">Methyltransferase</keyword>
<dbReference type="PANTHER" id="PTHR45036:SF1">
    <property type="entry name" value="METHYLTRANSFERASE LIKE 7A"/>
    <property type="match status" value="1"/>
</dbReference>
<accession>A0A165CL93</accession>
<dbReference type="SUPFAM" id="SSF53335">
    <property type="entry name" value="S-adenosyl-L-methionine-dependent methyltransferases"/>
    <property type="match status" value="1"/>
</dbReference>
<proteinExistence type="predicted"/>
<dbReference type="Pfam" id="PF13489">
    <property type="entry name" value="Methyltransf_23"/>
    <property type="match status" value="1"/>
</dbReference>
<keyword evidence="1" id="KW-0808">Transferase</keyword>
<dbReference type="InterPro" id="IPR052356">
    <property type="entry name" value="Thiol_S-MT"/>
</dbReference>
<reference evidence="1 2" key="1">
    <citation type="journal article" date="2016" name="Mol. Biol. Evol.">
        <title>Comparative Genomics of Early-Diverging Mushroom-Forming Fungi Provides Insights into the Origins of Lignocellulose Decay Capabilities.</title>
        <authorList>
            <person name="Nagy L.G."/>
            <person name="Riley R."/>
            <person name="Tritt A."/>
            <person name="Adam C."/>
            <person name="Daum C."/>
            <person name="Floudas D."/>
            <person name="Sun H."/>
            <person name="Yadav J.S."/>
            <person name="Pangilinan J."/>
            <person name="Larsson K.H."/>
            <person name="Matsuura K."/>
            <person name="Barry K."/>
            <person name="Labutti K."/>
            <person name="Kuo R."/>
            <person name="Ohm R.A."/>
            <person name="Bhattacharya S.S."/>
            <person name="Shirouzu T."/>
            <person name="Yoshinaga Y."/>
            <person name="Martin F.M."/>
            <person name="Grigoriev I.V."/>
            <person name="Hibbett D.S."/>
        </authorList>
    </citation>
    <scope>NUCLEOTIDE SEQUENCE [LARGE SCALE GENOMIC DNA]</scope>
    <source>
        <strain evidence="1 2">93-53</strain>
    </source>
</reference>
<gene>
    <name evidence="1" type="ORF">LAESUDRAFT_684338</name>
</gene>
<dbReference type="GO" id="GO:0032259">
    <property type="term" value="P:methylation"/>
    <property type="evidence" value="ECO:0007669"/>
    <property type="project" value="UniProtKB-KW"/>
</dbReference>
<dbReference type="RefSeq" id="XP_040760751.1">
    <property type="nucleotide sequence ID" value="XM_040905849.1"/>
</dbReference>
<dbReference type="InterPro" id="IPR029063">
    <property type="entry name" value="SAM-dependent_MTases_sf"/>
</dbReference>
<dbReference type="InParanoid" id="A0A165CL93"/>
<evidence type="ECO:0000313" key="1">
    <source>
        <dbReference type="EMBL" id="KZT03011.1"/>
    </source>
</evidence>
<protein>
    <submittedName>
        <fullName evidence="1">S-adenosyl-L-methionine-dependent methyltransferase</fullName>
    </submittedName>
</protein>